<dbReference type="Pfam" id="PF12840">
    <property type="entry name" value="HTH_20"/>
    <property type="match status" value="1"/>
</dbReference>
<proteinExistence type="predicted"/>
<dbReference type="RefSeq" id="WP_311410480.1">
    <property type="nucleotide sequence ID" value="NZ_JAVRFL010000004.1"/>
</dbReference>
<dbReference type="Gene3D" id="1.10.10.10">
    <property type="entry name" value="Winged helix-like DNA-binding domain superfamily/Winged helix DNA-binding domain"/>
    <property type="match status" value="1"/>
</dbReference>
<dbReference type="CDD" id="cd00090">
    <property type="entry name" value="HTH_ARSR"/>
    <property type="match status" value="1"/>
</dbReference>
<feature type="region of interest" description="Disordered" evidence="1">
    <location>
        <begin position="186"/>
        <end position="233"/>
    </location>
</feature>
<gene>
    <name evidence="2" type="ORF">RM555_03905</name>
</gene>
<dbReference type="InterPro" id="IPR011991">
    <property type="entry name" value="ArsR-like_HTH"/>
</dbReference>
<evidence type="ECO:0000313" key="2">
    <source>
        <dbReference type="EMBL" id="MDT0528136.1"/>
    </source>
</evidence>
<reference evidence="2" key="1">
    <citation type="submission" date="2023-09" db="EMBL/GenBank/DDBJ databases">
        <title>30 novel species of actinomycetes from the DSMZ collection.</title>
        <authorList>
            <person name="Nouioui I."/>
        </authorList>
    </citation>
    <scope>NUCLEOTIDE SEQUENCE</scope>
    <source>
        <strain evidence="2">DSM 115977</strain>
    </source>
</reference>
<dbReference type="EMBL" id="JAVRFL010000004">
    <property type="protein sequence ID" value="MDT0528136.1"/>
    <property type="molecule type" value="Genomic_DNA"/>
</dbReference>
<sequence length="233" mass="25033">MSLPEVKLSDPKALRGYAHPLRMALIGLLRQQGPMTATQAAERLGESVPNCSFHLRQLAKYGLAERAPGADARERPWRATALNTSWDDVSDDPQTRAAVDELSAVQLALYVRKAEEFLARRAEESTAWRAVTGFSDRPVHVTADEMAELATRIDALLAEYDDRITDPTRRPAGSRKVSIMHLAVLADPPPTDATDPPTTTANAAATGAGSGGDGELPVSGPVARDLGEQEGDR</sequence>
<dbReference type="Proteomes" id="UP001180973">
    <property type="component" value="Unassembled WGS sequence"/>
</dbReference>
<accession>A0ABU2WQE7</accession>
<protein>
    <submittedName>
        <fullName evidence="2">Helix-turn-helix domain-containing protein</fullName>
    </submittedName>
</protein>
<dbReference type="InterPro" id="IPR036390">
    <property type="entry name" value="WH_DNA-bd_sf"/>
</dbReference>
<comment type="caution">
    <text evidence="2">The sequence shown here is derived from an EMBL/GenBank/DDBJ whole genome shotgun (WGS) entry which is preliminary data.</text>
</comment>
<dbReference type="SUPFAM" id="SSF46785">
    <property type="entry name" value="Winged helix' DNA-binding domain"/>
    <property type="match status" value="1"/>
</dbReference>
<feature type="compositionally biased region" description="Low complexity" evidence="1">
    <location>
        <begin position="192"/>
        <end position="207"/>
    </location>
</feature>
<keyword evidence="3" id="KW-1185">Reference proteome</keyword>
<name>A0ABU2WQE7_9ACTN</name>
<organism evidence="2 3">
    <name type="scientific">Micromonospora reichwaldensis</name>
    <dbReference type="NCBI Taxonomy" id="3075516"/>
    <lineage>
        <taxon>Bacteria</taxon>
        <taxon>Bacillati</taxon>
        <taxon>Actinomycetota</taxon>
        <taxon>Actinomycetes</taxon>
        <taxon>Micromonosporales</taxon>
        <taxon>Micromonosporaceae</taxon>
        <taxon>Micromonospora</taxon>
    </lineage>
</organism>
<evidence type="ECO:0000313" key="3">
    <source>
        <dbReference type="Proteomes" id="UP001180973"/>
    </source>
</evidence>
<evidence type="ECO:0000256" key="1">
    <source>
        <dbReference type="SAM" id="MobiDB-lite"/>
    </source>
</evidence>
<dbReference type="InterPro" id="IPR036388">
    <property type="entry name" value="WH-like_DNA-bd_sf"/>
</dbReference>